<dbReference type="PANTHER" id="PTHR24126">
    <property type="entry name" value="ANKYRIN REPEAT, PH AND SEC7 DOMAIN CONTAINING PROTEIN SECG-RELATED"/>
    <property type="match status" value="1"/>
</dbReference>
<reference evidence="4 5" key="2">
    <citation type="submission" date="2016-08" db="EMBL/GenBank/DDBJ databases">
        <title>Pervasive Adenine N6-methylation of Active Genes in Fungi.</title>
        <authorList>
            <consortium name="DOE Joint Genome Institute"/>
            <person name="Mondo S.J."/>
            <person name="Dannebaum R.O."/>
            <person name="Kuo R.C."/>
            <person name="Labutti K."/>
            <person name="Haridas S."/>
            <person name="Kuo A."/>
            <person name="Salamov A."/>
            <person name="Ahrendt S.R."/>
            <person name="Lipzen A."/>
            <person name="Sullivan W."/>
            <person name="Andreopoulos W.B."/>
            <person name="Clum A."/>
            <person name="Lindquist E."/>
            <person name="Daum C."/>
            <person name="Ramamoorthy G.K."/>
            <person name="Gryganskyi A."/>
            <person name="Culley D."/>
            <person name="Magnuson J.K."/>
            <person name="James T.Y."/>
            <person name="O'Malley M.A."/>
            <person name="Stajich J.E."/>
            <person name="Spatafora J.W."/>
            <person name="Visel A."/>
            <person name="Grigoriev I.V."/>
        </authorList>
    </citation>
    <scope>NUCLEOTIDE SEQUENCE [LARGE SCALE GENOMIC DNA]</scope>
    <source>
        <strain evidence="4 5">S4</strain>
    </source>
</reference>
<dbReference type="Gene3D" id="1.25.40.20">
    <property type="entry name" value="Ankyrin repeat-containing domain"/>
    <property type="match status" value="3"/>
</dbReference>
<evidence type="ECO:0000313" key="4">
    <source>
        <dbReference type="EMBL" id="ORX80447.1"/>
    </source>
</evidence>
<keyword evidence="1" id="KW-0677">Repeat</keyword>
<dbReference type="PANTHER" id="PTHR24126:SF14">
    <property type="entry name" value="ANK_REP_REGION DOMAIN-CONTAINING PROTEIN"/>
    <property type="match status" value="1"/>
</dbReference>
<sequence length="905" mass="106325">MSIIDEQRENIVKLIYLYKKNENINVILTQLENYLEKNNLNLNLKELNNTNFDILLCILNNNENIQKYVSNKYIPNKDTYDFVKLINFIIYHGKYEMLNYSFLNYVPLFSAVANGNFKIANLLIENGADINYILNTKDSFNINIINYCRHIFNKNCFELSKKILKFILNKNFNGKAITTDFLNKIISKNQYLLDTIFEHYIFDNEFILNLLSIYKNKTRLSNENLKKIINEEKNKIIIHDSMYDTSMKWGCCHAAKILLDYDSHDYLEILTIIEKYNMLEKVIIFNNYELAKKILSFKDLNFQHYDIQKLLINLCRFPKGGKIFKLLVNTLLNHPSFNINTIKFNDLIKESITYRNLNTLKFLLLKVVLNLNITSKEDEEGETETETETEDKRNDIFDTINVDEININNLNYKNTSDINLLLCIAIELGSLKLVKFLLENEVIKSKIDINFKEQNEQNEYPIIISLYSSSVVHDHLNRQIACEEIFKYLLLVNGINLNIKDNLGNSLFSLVIHQRNYKMTKYYLQQNFYIDENDGDKNYSPSLIKAIYDNKINIERDSYSNNILYYAIHKEDIKLIKILINLGIDLDFGRYCNSAIFIAIKIGNKDIFNEILKSKNLILNEINNQLESPFSVIIKSRDFSLEDKMIMIKNLIQRGYNITMKDGYGKSILIDAIQEKSLPLIQLLIENGVNINDCCDDRKTPLAAAIQIKSLPIVKYLVENGALVNEFVNDTNTMMRYDKDIPLLMYAIDIGDIDIIKYLIENKATFNFKNNYEYYKLIDIINKKEFKFELIDYIKKYNLDLTLFHIDILKLLICEERIDLLKMLIPRYVNINIKDEYGNTLLANAIIASNHKLVYFFIKNGADLHSINFKNEIINDLNKIYNYKYNKNNYDKINKILLLTQKQSN</sequence>
<dbReference type="STRING" id="1754192.A0A1Y1X3R1"/>
<dbReference type="SMART" id="SM00248">
    <property type="entry name" value="ANK"/>
    <property type="match status" value="12"/>
</dbReference>
<dbReference type="InterPro" id="IPR036770">
    <property type="entry name" value="Ankyrin_rpt-contain_sf"/>
</dbReference>
<comment type="caution">
    <text evidence="4">The sequence shown here is derived from an EMBL/GenBank/DDBJ whole genome shotgun (WGS) entry which is preliminary data.</text>
</comment>
<dbReference type="Pfam" id="PF12796">
    <property type="entry name" value="Ank_2"/>
    <property type="match status" value="1"/>
</dbReference>
<reference evidence="4 5" key="1">
    <citation type="submission" date="2016-08" db="EMBL/GenBank/DDBJ databases">
        <title>A Parts List for Fungal Cellulosomes Revealed by Comparative Genomics.</title>
        <authorList>
            <consortium name="DOE Joint Genome Institute"/>
            <person name="Haitjema C.H."/>
            <person name="Gilmore S.P."/>
            <person name="Henske J.K."/>
            <person name="Solomon K.V."/>
            <person name="De Groot R."/>
            <person name="Kuo A."/>
            <person name="Mondo S.J."/>
            <person name="Salamov A.A."/>
            <person name="Labutti K."/>
            <person name="Zhao Z."/>
            <person name="Chiniquy J."/>
            <person name="Barry K."/>
            <person name="Brewer H.M."/>
            <person name="Purvine S.O."/>
            <person name="Wright A.T."/>
            <person name="Boxma B."/>
            <person name="Van Alen T."/>
            <person name="Hackstein J.H."/>
            <person name="Baker S.E."/>
            <person name="Grigoriev I.V."/>
            <person name="O'Malley M.A."/>
        </authorList>
    </citation>
    <scope>NUCLEOTIDE SEQUENCE [LARGE SCALE GENOMIC DNA]</scope>
    <source>
        <strain evidence="4 5">S4</strain>
    </source>
</reference>
<evidence type="ECO:0000313" key="5">
    <source>
        <dbReference type="Proteomes" id="UP000193944"/>
    </source>
</evidence>
<dbReference type="AlphaFoldDB" id="A0A1Y1X3R1"/>
<dbReference type="EMBL" id="MCFG01000145">
    <property type="protein sequence ID" value="ORX80447.1"/>
    <property type="molecule type" value="Genomic_DNA"/>
</dbReference>
<dbReference type="InterPro" id="IPR002110">
    <property type="entry name" value="Ankyrin_rpt"/>
</dbReference>
<protein>
    <submittedName>
        <fullName evidence="4">Ankyrin</fullName>
    </submittedName>
</protein>
<dbReference type="PROSITE" id="PS50297">
    <property type="entry name" value="ANK_REP_REGION"/>
    <property type="match status" value="1"/>
</dbReference>
<proteinExistence type="predicted"/>
<accession>A0A1Y1X3R1</accession>
<dbReference type="Proteomes" id="UP000193944">
    <property type="component" value="Unassembled WGS sequence"/>
</dbReference>
<dbReference type="SUPFAM" id="SSF48403">
    <property type="entry name" value="Ankyrin repeat"/>
    <property type="match status" value="4"/>
</dbReference>
<dbReference type="Pfam" id="PF00023">
    <property type="entry name" value="Ank"/>
    <property type="match status" value="1"/>
</dbReference>
<evidence type="ECO:0000256" key="1">
    <source>
        <dbReference type="ARBA" id="ARBA00022737"/>
    </source>
</evidence>
<evidence type="ECO:0000256" key="2">
    <source>
        <dbReference type="ARBA" id="ARBA00023043"/>
    </source>
</evidence>
<evidence type="ECO:0000256" key="3">
    <source>
        <dbReference type="PROSITE-ProRule" id="PRU00023"/>
    </source>
</evidence>
<keyword evidence="2 3" id="KW-0040">ANK repeat</keyword>
<feature type="repeat" description="ANK" evidence="3">
    <location>
        <begin position="697"/>
        <end position="729"/>
    </location>
</feature>
<dbReference type="OrthoDB" id="539213at2759"/>
<dbReference type="PROSITE" id="PS50088">
    <property type="entry name" value="ANK_REPEAT"/>
    <property type="match status" value="2"/>
</dbReference>
<gene>
    <name evidence="4" type="ORF">BCR32DRAFT_300133</name>
</gene>
<keyword evidence="5" id="KW-1185">Reference proteome</keyword>
<name>A0A1Y1X3R1_9FUNG</name>
<organism evidence="4 5">
    <name type="scientific">Anaeromyces robustus</name>
    <dbReference type="NCBI Taxonomy" id="1754192"/>
    <lineage>
        <taxon>Eukaryota</taxon>
        <taxon>Fungi</taxon>
        <taxon>Fungi incertae sedis</taxon>
        <taxon>Chytridiomycota</taxon>
        <taxon>Chytridiomycota incertae sedis</taxon>
        <taxon>Neocallimastigomycetes</taxon>
        <taxon>Neocallimastigales</taxon>
        <taxon>Neocallimastigaceae</taxon>
        <taxon>Anaeromyces</taxon>
    </lineage>
</organism>
<feature type="repeat" description="ANK" evidence="3">
    <location>
        <begin position="103"/>
        <end position="135"/>
    </location>
</feature>